<dbReference type="Gene3D" id="1.25.40.10">
    <property type="entry name" value="Tetratricopeptide repeat domain"/>
    <property type="match status" value="1"/>
</dbReference>
<evidence type="ECO:0008006" key="5">
    <source>
        <dbReference type="Google" id="ProtNLM"/>
    </source>
</evidence>
<evidence type="ECO:0000256" key="1">
    <source>
        <dbReference type="PROSITE-ProRule" id="PRU00708"/>
    </source>
</evidence>
<gene>
    <name evidence="3" type="ORF">TrLO_g6255</name>
</gene>
<evidence type="ECO:0000313" key="3">
    <source>
        <dbReference type="EMBL" id="GMH79569.1"/>
    </source>
</evidence>
<evidence type="ECO:0000256" key="2">
    <source>
        <dbReference type="SAM" id="SignalP"/>
    </source>
</evidence>
<dbReference type="Proteomes" id="UP001165122">
    <property type="component" value="Unassembled WGS sequence"/>
</dbReference>
<dbReference type="InterPro" id="IPR002885">
    <property type="entry name" value="PPR_rpt"/>
</dbReference>
<keyword evidence="2" id="KW-0732">Signal</keyword>
<dbReference type="InterPro" id="IPR011990">
    <property type="entry name" value="TPR-like_helical_dom_sf"/>
</dbReference>
<feature type="chain" id="PRO_5040860159" description="Pentatricopeptide repeat-containing protein" evidence="2">
    <location>
        <begin position="19"/>
        <end position="713"/>
    </location>
</feature>
<dbReference type="AlphaFoldDB" id="A0A9W7B466"/>
<feature type="signal peptide" evidence="2">
    <location>
        <begin position="1"/>
        <end position="18"/>
    </location>
</feature>
<organism evidence="3 4">
    <name type="scientific">Triparma laevis f. longispina</name>
    <dbReference type="NCBI Taxonomy" id="1714387"/>
    <lineage>
        <taxon>Eukaryota</taxon>
        <taxon>Sar</taxon>
        <taxon>Stramenopiles</taxon>
        <taxon>Ochrophyta</taxon>
        <taxon>Bolidophyceae</taxon>
        <taxon>Parmales</taxon>
        <taxon>Triparmaceae</taxon>
        <taxon>Triparma</taxon>
    </lineage>
</organism>
<accession>A0A9W7B466</accession>
<dbReference type="EMBL" id="BRXW01000919">
    <property type="protein sequence ID" value="GMH79569.1"/>
    <property type="molecule type" value="Genomic_DNA"/>
</dbReference>
<comment type="caution">
    <text evidence="3">The sequence shown here is derived from an EMBL/GenBank/DDBJ whole genome shotgun (WGS) entry which is preliminary data.</text>
</comment>
<dbReference type="NCBIfam" id="TIGR00756">
    <property type="entry name" value="PPR"/>
    <property type="match status" value="1"/>
</dbReference>
<reference evidence="4" key="1">
    <citation type="journal article" date="2023" name="Commun. Biol.">
        <title>Genome analysis of Parmales, the sister group of diatoms, reveals the evolutionary specialization of diatoms from phago-mixotrophs to photoautotrophs.</title>
        <authorList>
            <person name="Ban H."/>
            <person name="Sato S."/>
            <person name="Yoshikawa S."/>
            <person name="Yamada K."/>
            <person name="Nakamura Y."/>
            <person name="Ichinomiya M."/>
            <person name="Sato N."/>
            <person name="Blanc-Mathieu R."/>
            <person name="Endo H."/>
            <person name="Kuwata A."/>
            <person name="Ogata H."/>
        </authorList>
    </citation>
    <scope>NUCLEOTIDE SEQUENCE [LARGE SCALE GENOMIC DNA]</scope>
    <source>
        <strain evidence="4">NIES 3700</strain>
    </source>
</reference>
<dbReference type="Pfam" id="PF01535">
    <property type="entry name" value="PPR"/>
    <property type="match status" value="1"/>
</dbReference>
<dbReference type="OrthoDB" id="185373at2759"/>
<proteinExistence type="predicted"/>
<evidence type="ECO:0000313" key="4">
    <source>
        <dbReference type="Proteomes" id="UP001165122"/>
    </source>
</evidence>
<protein>
    <recommendedName>
        <fullName evidence="5">Pentatricopeptide repeat-containing protein</fullName>
    </recommendedName>
</protein>
<keyword evidence="4" id="KW-1185">Reference proteome</keyword>
<feature type="repeat" description="PPR" evidence="1">
    <location>
        <begin position="339"/>
        <end position="373"/>
    </location>
</feature>
<dbReference type="PROSITE" id="PS51375">
    <property type="entry name" value="PPR"/>
    <property type="match status" value="1"/>
</dbReference>
<name>A0A9W7B466_9STRA</name>
<sequence length="713" mass="79652">MLLLLSLLLSLSSLSSLSSPFLLRKTLPPSLHHPLPYLRLFPSSNPYTSDPNITSSLLNASTTFHTSYTSHLTLSGANPGPRKIIDLPNLLNLAITLNISDLNSLCLRPSTSLIKYTSRKRSLRQLTVSGLLTPYEYLQTIGQFPRLKVTSSDLSLSLNLTSDFGEVVELFFCSSTKHECIDVEHVVGCLEYVGDVGFDNLKEFIDDIMEFSKFENYQIIQVYNYLFKSSFKSVLTSDWESLIKLFYDLRDNRVYRDKPCVDESSYCCILEAASGRVDRVEVVNDLVRKDYMQSEGYVQKLNEIYDDLNPDFYVDSALEVYDYLRGNVDDSVQTLRLLDVSTYNSIFEICVKAGRWDDVSKIFSDFIVDDVIVNDRTCSIIMNIGNNIGNNINWECDTSIKFNFELALADCILTHEIKGVSVKWLKKVFKSVIIKSADLGSVKIPYEIMKGAESRFNIKGTKYGYTKILLNVNKKARENFKSIEIADEVEYTPCEVSLSLLRDMLENNVGVTSGVFNVVIGTCGVERNYRMAEVVYGLSRVNNVKGCEAALIGAARRCGEVEKGLEVFKTFTQTTSTIDVGTFNDVMSLVPPSLGVPLFSDLLPPLLSKTLIIKGLALKIIYQKDGALILDTHGMSVPSSLIALRYALSICEDDLIVVVGKGKGSGEQVVGKSVINFAFGRGGECRIEKENSGRIWIGRRSVGRINNNLNDEE</sequence>